<protein>
    <submittedName>
        <fullName evidence="5">Ribose 5-phosphate isomerase B</fullName>
        <ecNumber evidence="5">5.3.1.6</ecNumber>
    </submittedName>
</protein>
<keyword evidence="3 5" id="KW-0413">Isomerase</keyword>
<proteinExistence type="inferred from homology"/>
<evidence type="ECO:0000256" key="1">
    <source>
        <dbReference type="ARBA" id="ARBA00008754"/>
    </source>
</evidence>
<dbReference type="Pfam" id="PF02502">
    <property type="entry name" value="LacAB_rpiB"/>
    <property type="match status" value="1"/>
</dbReference>
<dbReference type="EMBL" id="JAAVMB010000028">
    <property type="protein sequence ID" value="NKC69323.1"/>
    <property type="molecule type" value="Genomic_DNA"/>
</dbReference>
<evidence type="ECO:0000256" key="3">
    <source>
        <dbReference type="ARBA" id="ARBA00023235"/>
    </source>
</evidence>
<dbReference type="PANTHER" id="PTHR30345">
    <property type="entry name" value="RIBOSE-5-PHOSPHATE ISOMERASE B"/>
    <property type="match status" value="1"/>
</dbReference>
<dbReference type="NCBIfam" id="NF004051">
    <property type="entry name" value="PRK05571.1"/>
    <property type="match status" value="1"/>
</dbReference>
<dbReference type="GO" id="GO:0005988">
    <property type="term" value="P:lactose metabolic process"/>
    <property type="evidence" value="ECO:0007669"/>
    <property type="project" value="UniProtKB-KW"/>
</dbReference>
<dbReference type="SUPFAM" id="SSF89623">
    <property type="entry name" value="Ribose/Galactose isomerase RpiB/AlsB"/>
    <property type="match status" value="1"/>
</dbReference>
<evidence type="ECO:0000313" key="6">
    <source>
        <dbReference type="Proteomes" id="UP000521358"/>
    </source>
</evidence>
<comment type="similarity">
    <text evidence="1">Belongs to the LacAB/RpiB family.</text>
</comment>
<dbReference type="Proteomes" id="UP000521358">
    <property type="component" value="Unassembled WGS sequence"/>
</dbReference>
<dbReference type="GO" id="GO:0004751">
    <property type="term" value="F:ribose-5-phosphate isomerase activity"/>
    <property type="evidence" value="ECO:0007669"/>
    <property type="project" value="UniProtKB-EC"/>
</dbReference>
<dbReference type="PANTHER" id="PTHR30345:SF0">
    <property type="entry name" value="DNA DAMAGE-REPAIR_TOLERATION PROTEIN DRT102"/>
    <property type="match status" value="1"/>
</dbReference>
<dbReference type="EC" id="5.3.1.6" evidence="5"/>
<dbReference type="InterPro" id="IPR036569">
    <property type="entry name" value="RpiB_LacA_LacB_sf"/>
</dbReference>
<dbReference type="RefSeq" id="WP_167808304.1">
    <property type="nucleotide sequence ID" value="NZ_JAAVMB010000028.1"/>
</dbReference>
<reference evidence="5 6" key="1">
    <citation type="submission" date="2020-03" db="EMBL/GenBank/DDBJ databases">
        <title>Bacterial samples isolated from urine from healthy bovine heifers (Gyr breed).</title>
        <authorList>
            <person name="Giannattasio-Ferraz S."/>
            <person name="Maskeri L."/>
            <person name="Penido A."/>
            <person name="Barbosa-Stancioli E.F."/>
            <person name="Putonti C."/>
        </authorList>
    </citation>
    <scope>NUCLEOTIDE SEQUENCE [LARGE SCALE GENOMIC DNA]</scope>
    <source>
        <strain evidence="5 6">UFMG-H7</strain>
    </source>
</reference>
<keyword evidence="2" id="KW-0423">Lactose metabolism</keyword>
<evidence type="ECO:0000256" key="4">
    <source>
        <dbReference type="PIRSR" id="PIRSR005384-1"/>
    </source>
</evidence>
<feature type="active site" description="Proton donor" evidence="4">
    <location>
        <position position="98"/>
    </location>
</feature>
<dbReference type="NCBIfam" id="TIGR00689">
    <property type="entry name" value="rpiB_lacA_lacB"/>
    <property type="match status" value="1"/>
</dbReference>
<gene>
    <name evidence="5" type="primary">rpiB</name>
    <name evidence="5" type="ORF">HED35_14695</name>
</gene>
<comment type="caution">
    <text evidence="5">The sequence shown here is derived from an EMBL/GenBank/DDBJ whole genome shotgun (WGS) entry which is preliminary data.</text>
</comment>
<dbReference type="AlphaFoldDB" id="A0A7X6I470"/>
<dbReference type="GO" id="GO:0009052">
    <property type="term" value="P:pentose-phosphate shunt, non-oxidative branch"/>
    <property type="evidence" value="ECO:0007669"/>
    <property type="project" value="TreeGrafter"/>
</dbReference>
<organism evidence="5 6">
    <name type="scientific">Vagococcus fluvialis</name>
    <dbReference type="NCBI Taxonomy" id="2738"/>
    <lineage>
        <taxon>Bacteria</taxon>
        <taxon>Bacillati</taxon>
        <taxon>Bacillota</taxon>
        <taxon>Bacilli</taxon>
        <taxon>Lactobacillales</taxon>
        <taxon>Enterococcaceae</taxon>
        <taxon>Vagococcus</taxon>
    </lineage>
</organism>
<dbReference type="NCBIfam" id="TIGR01120">
    <property type="entry name" value="rpiB"/>
    <property type="match status" value="1"/>
</dbReference>
<dbReference type="InterPro" id="IPR003500">
    <property type="entry name" value="RpiB_LacA_LacB"/>
</dbReference>
<name>A0A7X6I470_9ENTE</name>
<dbReference type="GO" id="GO:0019316">
    <property type="term" value="P:D-allose catabolic process"/>
    <property type="evidence" value="ECO:0007669"/>
    <property type="project" value="TreeGrafter"/>
</dbReference>
<dbReference type="InterPro" id="IPR004785">
    <property type="entry name" value="RpiB"/>
</dbReference>
<evidence type="ECO:0000256" key="2">
    <source>
        <dbReference type="ARBA" id="ARBA00022736"/>
    </source>
</evidence>
<accession>A0A7X6I470</accession>
<dbReference type="Gene3D" id="3.40.1400.10">
    <property type="entry name" value="Sugar-phosphate isomerase, RpiB/LacA/LacB"/>
    <property type="match status" value="1"/>
</dbReference>
<evidence type="ECO:0000313" key="5">
    <source>
        <dbReference type="EMBL" id="NKC69323.1"/>
    </source>
</evidence>
<feature type="active site" description="Proton acceptor" evidence="4">
    <location>
        <position position="65"/>
    </location>
</feature>
<dbReference type="PIRSF" id="PIRSF005384">
    <property type="entry name" value="RpiB_LacA_B"/>
    <property type="match status" value="1"/>
</dbReference>
<sequence>MKIIIGNDHAGYTLKLKIMKYLDEQGHKVIDCGSYNSESMDFPISVDKVVKNIRELDDAVGILICGTGVGMSIAANKYKGIRASLVSDLFTAQMTKEHNDSNVLCLGARTIESNEAISVVNTWISSKYLGGKYEVRNKMINKIEESEK</sequence>